<dbReference type="EMBL" id="CP019437">
    <property type="protein sequence ID" value="AQS48165.1"/>
    <property type="molecule type" value="Genomic_DNA"/>
</dbReference>
<protein>
    <recommendedName>
        <fullName evidence="3">Phytoene synthase</fullName>
    </recommendedName>
</protein>
<dbReference type="InterPro" id="IPR002060">
    <property type="entry name" value="Squ/phyt_synthse"/>
</dbReference>
<gene>
    <name evidence="1" type="ORF">BMG03_10405</name>
</gene>
<dbReference type="SUPFAM" id="SSF48576">
    <property type="entry name" value="Terpenoid synthases"/>
    <property type="match status" value="1"/>
</dbReference>
<sequence>MSDLAASLQASAEAVRQGDPDRFAATMAAPAELRDRLWPLYAANLEIARAPWASSEPMVAEMRLQWWVDALEALSEEREPPHEIGPALVSVAAPARHLIAAAEARRADCWPEPFDDISSLWAYLDQTAGALYWAAAEALGAPNEAEIAVRSFGAGAGLAALLQAWSDLAARGRPPLAAPDAATLRQLAAEGQARLEPARKLRLGAAKAALLPGWQARAVLARAHGSDDPLAPGALVLSEFRRRSGLLRAALLGV</sequence>
<dbReference type="Gene3D" id="1.10.600.10">
    <property type="entry name" value="Farnesyl Diphosphate Synthase"/>
    <property type="match status" value="1"/>
</dbReference>
<dbReference type="Pfam" id="PF00494">
    <property type="entry name" value="SQS_PSY"/>
    <property type="match status" value="1"/>
</dbReference>
<evidence type="ECO:0000313" key="2">
    <source>
        <dbReference type="Proteomes" id="UP000185622"/>
    </source>
</evidence>
<evidence type="ECO:0000313" key="1">
    <source>
        <dbReference type="EMBL" id="AQS48165.1"/>
    </source>
</evidence>
<dbReference type="InterPro" id="IPR008949">
    <property type="entry name" value="Isoprenoid_synthase_dom_sf"/>
</dbReference>
<evidence type="ECO:0008006" key="3">
    <source>
        <dbReference type="Google" id="ProtNLM"/>
    </source>
</evidence>
<name>A0ABM6IHD4_9RHOB</name>
<proteinExistence type="predicted"/>
<reference evidence="1 2" key="1">
    <citation type="submission" date="2017-01" db="EMBL/GenBank/DDBJ databases">
        <title>The complete genome sequence of a sulfur-oxidizing marine bacterium Thioclava sp. 25B10_4T.</title>
        <authorList>
            <person name="Liu Y."/>
            <person name="Lai Q."/>
            <person name="Shao Z."/>
        </authorList>
    </citation>
    <scope>NUCLEOTIDE SEQUENCE [LARGE SCALE GENOMIC DNA]</scope>
    <source>
        <strain evidence="1 2">25B10_4</strain>
    </source>
</reference>
<dbReference type="Proteomes" id="UP000185622">
    <property type="component" value="Chromosome"/>
</dbReference>
<dbReference type="RefSeq" id="WP_075776491.1">
    <property type="nucleotide sequence ID" value="NZ_CP019437.1"/>
</dbReference>
<accession>A0ABM6IHD4</accession>
<keyword evidence="2" id="KW-1185">Reference proteome</keyword>
<organism evidence="1 2">
    <name type="scientific">Thioclava nitratireducens</name>
    <dbReference type="NCBI Taxonomy" id="1915078"/>
    <lineage>
        <taxon>Bacteria</taxon>
        <taxon>Pseudomonadati</taxon>
        <taxon>Pseudomonadota</taxon>
        <taxon>Alphaproteobacteria</taxon>
        <taxon>Rhodobacterales</taxon>
        <taxon>Paracoccaceae</taxon>
        <taxon>Thioclava</taxon>
    </lineage>
</organism>